<dbReference type="GO" id="GO:0051603">
    <property type="term" value="P:proteolysis involved in protein catabolic process"/>
    <property type="evidence" value="ECO:0007669"/>
    <property type="project" value="TreeGrafter"/>
</dbReference>
<keyword evidence="5 6" id="KW-0482">Metalloprotease</keyword>
<dbReference type="AlphaFoldDB" id="H0URA2"/>
<dbReference type="STRING" id="926567.TheveDRAFT_0701"/>
<evidence type="ECO:0000256" key="2">
    <source>
        <dbReference type="ARBA" id="ARBA00022723"/>
    </source>
</evidence>
<comment type="cofactor">
    <cofactor evidence="6">
        <name>Zn(2+)</name>
        <dbReference type="ChEBI" id="CHEBI:29105"/>
    </cofactor>
    <text evidence="6">Binds 1 zinc ion per subunit.</text>
</comment>
<dbReference type="EMBL" id="CM001377">
    <property type="protein sequence ID" value="EHM09858.1"/>
    <property type="molecule type" value="Genomic_DNA"/>
</dbReference>
<dbReference type="GO" id="GO:0016020">
    <property type="term" value="C:membrane"/>
    <property type="evidence" value="ECO:0007669"/>
    <property type="project" value="TreeGrafter"/>
</dbReference>
<dbReference type="Gene3D" id="3.30.2010.10">
    <property type="entry name" value="Metalloproteases ('zincins'), catalytic domain"/>
    <property type="match status" value="1"/>
</dbReference>
<dbReference type="InterPro" id="IPR001915">
    <property type="entry name" value="Peptidase_M48"/>
</dbReference>
<accession>H0URA2</accession>
<comment type="similarity">
    <text evidence="6">Belongs to the peptidase M48 family.</text>
</comment>
<sequence>MRCLARIYRRPPSGRGAVFYGLLFAAFFLYLVLTAPLPGFALREAWGADSTCPGDVKREIRLGEELAKEVESRFHLLADPVVLSRLDAIKARLEGGLERGIHYSFRVVDDPVPNAFALPGGFCYVTSGLLKLLGSDSELAAVMAHEMVHVDRCHGMIQAARNQRLSLVALGVALATKGQTAAVVLSNLAQIAVMNSYSRDLEREADLKGLDLLIRGGYSPSGMVTALEKLWNYQIRRPYVDPGIYMDHPEMEDRIAYILKAMGSKGLRVSRKEPLGILSVRFVGGGNSCKVTVDNRVWLEDDLSKEQMLKEISKRLDRALLFETMPQEITVSKEGVLSVRGQRIISKEELPGVDLDSLRAALVKFLMDAKGMHPISKSY</sequence>
<evidence type="ECO:0000256" key="1">
    <source>
        <dbReference type="ARBA" id="ARBA00022670"/>
    </source>
</evidence>
<evidence type="ECO:0000313" key="8">
    <source>
        <dbReference type="EMBL" id="EHM09858.1"/>
    </source>
</evidence>
<keyword evidence="9" id="KW-1185">Reference proteome</keyword>
<dbReference type="PANTHER" id="PTHR22726">
    <property type="entry name" value="METALLOENDOPEPTIDASE OMA1"/>
    <property type="match status" value="1"/>
</dbReference>
<keyword evidence="1 6" id="KW-0645">Protease</keyword>
<reference evidence="8 9" key="1">
    <citation type="submission" date="2011-10" db="EMBL/GenBank/DDBJ databases">
        <title>The Noncontiguous Finished genome of Thermanaerovibrio velox DSM 12556.</title>
        <authorList>
            <consortium name="US DOE Joint Genome Institute (JGI-PGF)"/>
            <person name="Lucas S."/>
            <person name="Copeland A."/>
            <person name="Lapidus A."/>
            <person name="Glavina del Rio T."/>
            <person name="Dalin E."/>
            <person name="Tice H."/>
            <person name="Bruce D."/>
            <person name="Goodwin L."/>
            <person name="Pitluck S."/>
            <person name="Peters L."/>
            <person name="Mikhailova N."/>
            <person name="Teshima H."/>
            <person name="Kyrpides N."/>
            <person name="Mavromatis K."/>
            <person name="Ivanova N."/>
            <person name="Markowitz V."/>
            <person name="Cheng J.-F."/>
            <person name="Hugenholtz P."/>
            <person name="Woyke T."/>
            <person name="Wu D."/>
            <person name="Spring S."/>
            <person name="Brambilla E.-M."/>
            <person name="Klenk H.-P."/>
            <person name="Eisen J.A."/>
        </authorList>
    </citation>
    <scope>NUCLEOTIDE SEQUENCE [LARGE SCALE GENOMIC DNA]</scope>
    <source>
        <strain evidence="8 9">DSM 12556</strain>
    </source>
</reference>
<evidence type="ECO:0000256" key="6">
    <source>
        <dbReference type="RuleBase" id="RU003983"/>
    </source>
</evidence>
<dbReference type="HOGENOM" id="CLU_067546_0_0_0"/>
<name>H0URA2_9BACT</name>
<keyword evidence="2" id="KW-0479">Metal-binding</keyword>
<evidence type="ECO:0000256" key="4">
    <source>
        <dbReference type="ARBA" id="ARBA00022833"/>
    </source>
</evidence>
<dbReference type="Proteomes" id="UP000005730">
    <property type="component" value="Chromosome"/>
</dbReference>
<keyword evidence="3 6" id="KW-0378">Hydrolase</keyword>
<dbReference type="GO" id="GO:0004222">
    <property type="term" value="F:metalloendopeptidase activity"/>
    <property type="evidence" value="ECO:0007669"/>
    <property type="project" value="InterPro"/>
</dbReference>
<organism evidence="8 9">
    <name type="scientific">Thermanaerovibrio velox DSM 12556</name>
    <dbReference type="NCBI Taxonomy" id="926567"/>
    <lineage>
        <taxon>Bacteria</taxon>
        <taxon>Thermotogati</taxon>
        <taxon>Synergistota</taxon>
        <taxon>Synergistia</taxon>
        <taxon>Synergistales</taxon>
        <taxon>Synergistaceae</taxon>
        <taxon>Thermanaerovibrio</taxon>
    </lineage>
</organism>
<dbReference type="PANTHER" id="PTHR22726:SF1">
    <property type="entry name" value="METALLOENDOPEPTIDASE OMA1, MITOCHONDRIAL"/>
    <property type="match status" value="1"/>
</dbReference>
<gene>
    <name evidence="8" type="ORF">TheveDRAFT_0701</name>
</gene>
<feature type="domain" description="Peptidase M48" evidence="7">
    <location>
        <begin position="103"/>
        <end position="259"/>
    </location>
</feature>
<proteinExistence type="inferred from homology"/>
<evidence type="ECO:0000259" key="7">
    <source>
        <dbReference type="Pfam" id="PF01435"/>
    </source>
</evidence>
<dbReference type="Pfam" id="PF01435">
    <property type="entry name" value="Peptidase_M48"/>
    <property type="match status" value="1"/>
</dbReference>
<evidence type="ECO:0000313" key="9">
    <source>
        <dbReference type="Proteomes" id="UP000005730"/>
    </source>
</evidence>
<dbReference type="InterPro" id="IPR051156">
    <property type="entry name" value="Mito/Outer_Membr_Metalloprot"/>
</dbReference>
<evidence type="ECO:0000256" key="3">
    <source>
        <dbReference type="ARBA" id="ARBA00022801"/>
    </source>
</evidence>
<keyword evidence="4 6" id="KW-0862">Zinc</keyword>
<protein>
    <submittedName>
        <fullName evidence="8">Peptidase family M48</fullName>
    </submittedName>
</protein>
<dbReference type="GO" id="GO:0046872">
    <property type="term" value="F:metal ion binding"/>
    <property type="evidence" value="ECO:0007669"/>
    <property type="project" value="UniProtKB-KW"/>
</dbReference>
<dbReference type="eggNOG" id="COG0501">
    <property type="taxonomic scope" value="Bacteria"/>
</dbReference>
<evidence type="ECO:0000256" key="5">
    <source>
        <dbReference type="ARBA" id="ARBA00023049"/>
    </source>
</evidence>